<keyword evidence="7" id="KW-0067">ATP-binding</keyword>
<keyword evidence="3" id="KW-0808">Transferase</keyword>
<evidence type="ECO:0000256" key="2">
    <source>
        <dbReference type="ARBA" id="ARBA00022527"/>
    </source>
</evidence>
<dbReference type="RefSeq" id="XP_067177238.1">
    <property type="nucleotide sequence ID" value="XM_067320628.1"/>
</dbReference>
<dbReference type="Gene3D" id="1.25.10.10">
    <property type="entry name" value="Leucine-rich Repeat Variant"/>
    <property type="match status" value="1"/>
</dbReference>
<keyword evidence="4" id="KW-0677">Repeat</keyword>
<reference evidence="12 13" key="1">
    <citation type="submission" date="2021-03" db="EMBL/GenBank/DDBJ databases">
        <title>Leishmania (Mundinia) martiniquensis Genome sequencing and assembly.</title>
        <authorList>
            <person name="Almutairi H."/>
            <person name="Gatherer D."/>
        </authorList>
    </citation>
    <scope>NUCLEOTIDE SEQUENCE [LARGE SCALE GENOMIC DNA]</scope>
    <source>
        <strain evidence="12">LSCM1</strain>
    </source>
</reference>
<dbReference type="GO" id="GO:0005524">
    <property type="term" value="F:ATP binding"/>
    <property type="evidence" value="ECO:0007669"/>
    <property type="project" value="UniProtKB-KW"/>
</dbReference>
<evidence type="ECO:0000256" key="9">
    <source>
        <dbReference type="ARBA" id="ARBA00048679"/>
    </source>
</evidence>
<feature type="compositionally biased region" description="Polar residues" evidence="10">
    <location>
        <begin position="380"/>
        <end position="389"/>
    </location>
</feature>
<evidence type="ECO:0000256" key="4">
    <source>
        <dbReference type="ARBA" id="ARBA00022737"/>
    </source>
</evidence>
<evidence type="ECO:0000256" key="1">
    <source>
        <dbReference type="ARBA" id="ARBA00012513"/>
    </source>
</evidence>
<organism evidence="12 13">
    <name type="scientific">Leishmania martiniquensis</name>
    <dbReference type="NCBI Taxonomy" id="1580590"/>
    <lineage>
        <taxon>Eukaryota</taxon>
        <taxon>Discoba</taxon>
        <taxon>Euglenozoa</taxon>
        <taxon>Kinetoplastea</taxon>
        <taxon>Metakinetoplastina</taxon>
        <taxon>Trypanosomatida</taxon>
        <taxon>Trypanosomatidae</taxon>
        <taxon>Leishmaniinae</taxon>
        <taxon>Leishmania</taxon>
    </lineage>
</organism>
<dbReference type="InterPro" id="IPR011009">
    <property type="entry name" value="Kinase-like_dom_sf"/>
</dbReference>
<evidence type="ECO:0000259" key="11">
    <source>
        <dbReference type="PROSITE" id="PS50011"/>
    </source>
</evidence>
<evidence type="ECO:0000256" key="3">
    <source>
        <dbReference type="ARBA" id="ARBA00022679"/>
    </source>
</evidence>
<keyword evidence="2" id="KW-0723">Serine/threonine-protein kinase</keyword>
<comment type="catalytic activity">
    <reaction evidence="9">
        <text>L-seryl-[protein] + ATP = O-phospho-L-seryl-[protein] + ADP + H(+)</text>
        <dbReference type="Rhea" id="RHEA:17989"/>
        <dbReference type="Rhea" id="RHEA-COMP:9863"/>
        <dbReference type="Rhea" id="RHEA-COMP:11604"/>
        <dbReference type="ChEBI" id="CHEBI:15378"/>
        <dbReference type="ChEBI" id="CHEBI:29999"/>
        <dbReference type="ChEBI" id="CHEBI:30616"/>
        <dbReference type="ChEBI" id="CHEBI:83421"/>
        <dbReference type="ChEBI" id="CHEBI:456216"/>
        <dbReference type="EC" id="2.7.11.1"/>
    </reaction>
</comment>
<evidence type="ECO:0000313" key="13">
    <source>
        <dbReference type="Proteomes" id="UP000673552"/>
    </source>
</evidence>
<evidence type="ECO:0000256" key="5">
    <source>
        <dbReference type="ARBA" id="ARBA00022741"/>
    </source>
</evidence>
<dbReference type="GO" id="GO:0008017">
    <property type="term" value="F:microtubule binding"/>
    <property type="evidence" value="ECO:0007669"/>
    <property type="project" value="InterPro"/>
</dbReference>
<feature type="compositionally biased region" description="Basic and acidic residues" evidence="10">
    <location>
        <begin position="337"/>
        <end position="354"/>
    </location>
</feature>
<feature type="region of interest" description="Disordered" evidence="10">
    <location>
        <begin position="336"/>
        <end position="362"/>
    </location>
</feature>
<gene>
    <name evidence="12" type="ORF">LSCM1_03076</name>
</gene>
<feature type="domain" description="Protein kinase" evidence="11">
    <location>
        <begin position="4"/>
        <end position="250"/>
    </location>
</feature>
<evidence type="ECO:0000256" key="7">
    <source>
        <dbReference type="ARBA" id="ARBA00022840"/>
    </source>
</evidence>
<dbReference type="SUPFAM" id="SSF48371">
    <property type="entry name" value="ARM repeat"/>
    <property type="match status" value="1"/>
</dbReference>
<dbReference type="EC" id="2.7.11.1" evidence="1"/>
<protein>
    <recommendedName>
        <fullName evidence="1">non-specific serine/threonine protein kinase</fullName>
        <ecNumber evidence="1">2.7.11.1</ecNumber>
    </recommendedName>
</protein>
<evidence type="ECO:0000256" key="6">
    <source>
        <dbReference type="ARBA" id="ARBA00022777"/>
    </source>
</evidence>
<dbReference type="InterPro" id="IPR044591">
    <property type="entry name" value="RUK"/>
</dbReference>
<accession>A0A836HAW0</accession>
<dbReference type="InterPro" id="IPR000719">
    <property type="entry name" value="Prot_kinase_dom"/>
</dbReference>
<evidence type="ECO:0000313" key="12">
    <source>
        <dbReference type="EMBL" id="KAG5474296.1"/>
    </source>
</evidence>
<dbReference type="Proteomes" id="UP000673552">
    <property type="component" value="Chromosome 28"/>
</dbReference>
<keyword evidence="6" id="KW-0418">Kinase</keyword>
<dbReference type="GO" id="GO:0004674">
    <property type="term" value="F:protein serine/threonine kinase activity"/>
    <property type="evidence" value="ECO:0007669"/>
    <property type="project" value="UniProtKB-KW"/>
</dbReference>
<keyword evidence="5" id="KW-0547">Nucleotide-binding</keyword>
<dbReference type="GeneID" id="92513140"/>
<dbReference type="GO" id="GO:0000226">
    <property type="term" value="P:microtubule cytoskeleton organization"/>
    <property type="evidence" value="ECO:0007669"/>
    <property type="project" value="UniProtKB-ARBA"/>
</dbReference>
<feature type="region of interest" description="Disordered" evidence="10">
    <location>
        <begin position="379"/>
        <end position="426"/>
    </location>
</feature>
<dbReference type="PROSITE" id="PS50011">
    <property type="entry name" value="PROTEIN_KINASE_DOM"/>
    <property type="match status" value="1"/>
</dbReference>
<name>A0A836HAW0_9TRYP</name>
<sequence>MNNYVLNDEIGQGAFSTIYKGRYRTTTEFYAIASIDKKRRERVVNCVQLLRSMHHLNVIEFHNWYETNNHLWIITEYCTGGDMSTILRSNIDLSIQAVQAFGRDVAMGLMYIHSKGVVYNDLQTRNLLMDSAAMLRFHDFSLACPFHDAAMRPLVGTPLYMAPELFMTDRPLYSMASDLWSFGCVLHELATGKPPFSAPDIETLLSDILTTPAPTVPNVPESFQTLLRGLLEKDPLKRYTWADVACSEFWDEPLPLPSSGFPPEVLWESYKRARSGRSGSAQSWTEADVRAAVAHAVAAAKSNASTHNVQEKERAAARLDVAKELDFTVSAAMVREWPPDRTPERATRWREHGTAAHSKAVHGCSSTASAALNAVDDSECPSSAATSARQAHLTGSKPAGGDPQRRRVSKARGATSSRASGSASAAYEGGRATYAANCSSKEDHPTEANLRAFAGGALLHLNIKDLLPHHTDQHIRPLSNNSRIEYTPEPSYNIATLGFTALTAAEINHLMGKEHTAFFRSLYLSFSNMSSGYDHVLNAMNYVMSLCSDAEVARALVNSSVMRLCLKHAGRKDAPSEFRAAAALIMGLVVRTTAFITSEVASSSILPDTMRLFDEEKDVLVKRKLIACIGEFLFYIAVQQEKQRAMWNVQSATVKRVYASALDSDDDVLKHYAAKMIENMASTAQKEMTVELFAEPVFVEKLLAVFALPSVEGRSEDMRSDAACAALKLAMLKDELMLTAMRSKWLPVTSYATVMQRSPVTHTIQILLTFLNYAIMKGLATLQNPFVRLWSQATLDSRNSGSSSSGRRGTLFTSSLSAEDAVEVVGNALFVSEDLLENLSEAIEQASVAVYGKALLFVMLIGCVGGSGICHILNSRIVAFLDRLVRDADSYVKLCGAAMSSFLGWFVSEKLASIARRVSSTSTPTHLAAIQQLLNHSAVRNGIDFQKDVFQSLSTCIDKAMNNTLYGTYKDEFNRIADRFVESPEVALRYEENICLYLATSYAEMLRRKEASGRFTAIRFLTSAMVPISAELTATRKESSCATSAARQVLNAVTPNVASLLLDTSPIPTNTMRLLVTCGEMAQSKLSSLVSEQLLSHIIDYVSDSGDDDDMYYPLSFIHLCLLVCQRVEVFNHAVRQGLCALVLQTLTSAAAKKNDQLVEMCCNLLAVLVRHVAGDSSSRVTAQCVSCLQKDSIGTALLPICTDTTNTTSVMESAAAVIEGFARLSEVARSDLTSGPTIALWASALSSALLTSSKRTVAVSLLSAMSTSCELAARDALQTLKLDSRLLSVLGSAAEFTHMRLVASEAKKILKQLS</sequence>
<comment type="caution">
    <text evidence="12">The sequence shown here is derived from an EMBL/GenBank/DDBJ whole genome shotgun (WGS) entry which is preliminary data.</text>
</comment>
<dbReference type="EMBL" id="JAFEUZ010000028">
    <property type="protein sequence ID" value="KAG5474296.1"/>
    <property type="molecule type" value="Genomic_DNA"/>
</dbReference>
<comment type="catalytic activity">
    <reaction evidence="8">
        <text>L-threonyl-[protein] + ATP = O-phospho-L-threonyl-[protein] + ADP + H(+)</text>
        <dbReference type="Rhea" id="RHEA:46608"/>
        <dbReference type="Rhea" id="RHEA-COMP:11060"/>
        <dbReference type="Rhea" id="RHEA-COMP:11605"/>
        <dbReference type="ChEBI" id="CHEBI:15378"/>
        <dbReference type="ChEBI" id="CHEBI:30013"/>
        <dbReference type="ChEBI" id="CHEBI:30616"/>
        <dbReference type="ChEBI" id="CHEBI:61977"/>
        <dbReference type="ChEBI" id="CHEBI:456216"/>
        <dbReference type="EC" id="2.7.11.1"/>
    </reaction>
</comment>
<dbReference type="PANTHER" id="PTHR46562">
    <property type="entry name" value="SERINE/THREONINE-KINASE ULK4-LIKE PROTEIN-RELATED"/>
    <property type="match status" value="1"/>
</dbReference>
<dbReference type="PANTHER" id="PTHR46562:SF1">
    <property type="entry name" value="SERINE_THREONINE-PROTEIN KINASE ULK4"/>
    <property type="match status" value="1"/>
</dbReference>
<dbReference type="InterPro" id="IPR016024">
    <property type="entry name" value="ARM-type_fold"/>
</dbReference>
<evidence type="ECO:0000256" key="10">
    <source>
        <dbReference type="SAM" id="MobiDB-lite"/>
    </source>
</evidence>
<dbReference type="Pfam" id="PF00069">
    <property type="entry name" value="Pkinase"/>
    <property type="match status" value="1"/>
</dbReference>
<dbReference type="InterPro" id="IPR056981">
    <property type="entry name" value="HEAT_ULK4_RUNKEL"/>
</dbReference>
<feature type="compositionally biased region" description="Low complexity" evidence="10">
    <location>
        <begin position="411"/>
        <end position="426"/>
    </location>
</feature>
<keyword evidence="13" id="KW-1185">Reference proteome</keyword>
<dbReference type="InterPro" id="IPR011989">
    <property type="entry name" value="ARM-like"/>
</dbReference>
<dbReference type="KEGG" id="lmat:92513140"/>
<dbReference type="OrthoDB" id="266718at2759"/>
<dbReference type="Gene3D" id="1.10.510.10">
    <property type="entry name" value="Transferase(Phosphotransferase) domain 1"/>
    <property type="match status" value="1"/>
</dbReference>
<evidence type="ECO:0000256" key="8">
    <source>
        <dbReference type="ARBA" id="ARBA00047899"/>
    </source>
</evidence>
<proteinExistence type="predicted"/>
<dbReference type="Pfam" id="PF23606">
    <property type="entry name" value="HEAT_ULK4"/>
    <property type="match status" value="1"/>
</dbReference>
<dbReference type="SUPFAM" id="SSF56112">
    <property type="entry name" value="Protein kinase-like (PK-like)"/>
    <property type="match status" value="1"/>
</dbReference>
<dbReference type="FunFam" id="1.10.510.10:FF:000686">
    <property type="entry name" value="Serine/threonine-protein kinase ULK4"/>
    <property type="match status" value="1"/>
</dbReference>